<keyword evidence="3" id="KW-1185">Reference proteome</keyword>
<dbReference type="EMBL" id="CP086322">
    <property type="protein sequence ID" value="UQA90896.1"/>
    <property type="molecule type" value="Genomic_DNA"/>
</dbReference>
<dbReference type="InterPro" id="IPR025496">
    <property type="entry name" value="DUF4387"/>
</dbReference>
<sequence>MERPPPDGDRRSGRAVPDHLRRLPRRPVVTAPLTELADVVRSKNSGPYELTIDIIFTGQDQYELVKQRRAISRELVAELYRVPVDDVGEPIFYDPAKAVKINLRRPLVSGNVGERDVYGAQQHGPLLTLRLPTP</sequence>
<evidence type="ECO:0000313" key="2">
    <source>
        <dbReference type="EMBL" id="UQA90896.1"/>
    </source>
</evidence>
<evidence type="ECO:0000259" key="1">
    <source>
        <dbReference type="Pfam" id="PF14330"/>
    </source>
</evidence>
<dbReference type="Pfam" id="PF14330">
    <property type="entry name" value="DUF4387"/>
    <property type="match status" value="1"/>
</dbReference>
<dbReference type="Proteomes" id="UP000830115">
    <property type="component" value="Chromosome"/>
</dbReference>
<protein>
    <submittedName>
        <fullName evidence="2">DUF4387 domain-containing protein</fullName>
    </submittedName>
</protein>
<reference evidence="2" key="1">
    <citation type="submission" date="2021-10" db="EMBL/GenBank/DDBJ databases">
        <title>Streptomyces nigrumlapis sp.nov.,an antimicrobial producing actinobacterium isolated from Black Gobi rocks.</title>
        <authorList>
            <person name="Wen Y."/>
            <person name="Zhang W."/>
            <person name="Liu X.G."/>
        </authorList>
    </citation>
    <scope>NUCLEOTIDE SEQUENCE</scope>
    <source>
        <strain evidence="2">ST13-2-2</strain>
    </source>
</reference>
<feature type="domain" description="DUF4387" evidence="1">
    <location>
        <begin position="33"/>
        <end position="129"/>
    </location>
</feature>
<proteinExistence type="predicted"/>
<accession>A0ABY4M3T2</accession>
<organism evidence="2 3">
    <name type="scientific">Streptomyces halobius</name>
    <dbReference type="NCBI Taxonomy" id="2879846"/>
    <lineage>
        <taxon>Bacteria</taxon>
        <taxon>Bacillati</taxon>
        <taxon>Actinomycetota</taxon>
        <taxon>Actinomycetes</taxon>
        <taxon>Kitasatosporales</taxon>
        <taxon>Streptomycetaceae</taxon>
        <taxon>Streptomyces</taxon>
    </lineage>
</organism>
<name>A0ABY4M3T2_9ACTN</name>
<evidence type="ECO:0000313" key="3">
    <source>
        <dbReference type="Proteomes" id="UP000830115"/>
    </source>
</evidence>
<gene>
    <name evidence="2" type="ORF">K9S39_02495</name>
</gene>